<dbReference type="Proteomes" id="UP001327560">
    <property type="component" value="Chromosome 5"/>
</dbReference>
<dbReference type="AlphaFoldDB" id="A0AAQ3KJY3"/>
<protein>
    <submittedName>
        <fullName evidence="1">Uncharacterized protein</fullName>
    </submittedName>
</protein>
<keyword evidence="2" id="KW-1185">Reference proteome</keyword>
<name>A0AAQ3KJY3_9LILI</name>
<accession>A0AAQ3KJY3</accession>
<gene>
    <name evidence="1" type="ORF">Cni_G15691</name>
</gene>
<reference evidence="1 2" key="1">
    <citation type="submission" date="2023-10" db="EMBL/GenBank/DDBJ databases">
        <title>Chromosome-scale genome assembly provides insights into flower coloration mechanisms of Canna indica.</title>
        <authorList>
            <person name="Li C."/>
        </authorList>
    </citation>
    <scope>NUCLEOTIDE SEQUENCE [LARGE SCALE GENOMIC DNA]</scope>
    <source>
        <tissue evidence="1">Flower</tissue>
    </source>
</reference>
<organism evidence="1 2">
    <name type="scientific">Canna indica</name>
    <name type="common">Indian-shot</name>
    <dbReference type="NCBI Taxonomy" id="4628"/>
    <lineage>
        <taxon>Eukaryota</taxon>
        <taxon>Viridiplantae</taxon>
        <taxon>Streptophyta</taxon>
        <taxon>Embryophyta</taxon>
        <taxon>Tracheophyta</taxon>
        <taxon>Spermatophyta</taxon>
        <taxon>Magnoliopsida</taxon>
        <taxon>Liliopsida</taxon>
        <taxon>Zingiberales</taxon>
        <taxon>Cannaceae</taxon>
        <taxon>Canna</taxon>
    </lineage>
</organism>
<dbReference type="EMBL" id="CP136894">
    <property type="protein sequence ID" value="WOL06956.1"/>
    <property type="molecule type" value="Genomic_DNA"/>
</dbReference>
<evidence type="ECO:0000313" key="1">
    <source>
        <dbReference type="EMBL" id="WOL06956.1"/>
    </source>
</evidence>
<evidence type="ECO:0000313" key="2">
    <source>
        <dbReference type="Proteomes" id="UP001327560"/>
    </source>
</evidence>
<proteinExistence type="predicted"/>
<sequence length="102" mass="11186">MLDCCNFCKSKGINLWLKGAVSPATSCEGFRREDEHGQLLWINLPATTVRIIGVNTAHAHNSPFFFPVKCLIKFQDGGKADAKQPRDLNGLKTAAVAQKKNS</sequence>